<protein>
    <recommendedName>
        <fullName evidence="1">Reverse transcriptase domain-containing protein</fullName>
    </recommendedName>
</protein>
<proteinExistence type="predicted"/>
<dbReference type="CDD" id="cd01650">
    <property type="entry name" value="RT_nLTR_like"/>
    <property type="match status" value="1"/>
</dbReference>
<gene>
    <name evidence="2" type="ORF">JKILLFL_G2565</name>
</gene>
<dbReference type="EMBL" id="CAJHJF010007203">
    <property type="protein sequence ID" value="CAD6961833.1"/>
    <property type="molecule type" value="Genomic_DNA"/>
</dbReference>
<accession>A0A9N8M7S6</accession>
<dbReference type="Pfam" id="PF00078">
    <property type="entry name" value="RVT_1"/>
    <property type="match status" value="1"/>
</dbReference>
<name>A0A9N8M7S6_9BASI</name>
<dbReference type="InterPro" id="IPR000477">
    <property type="entry name" value="RT_dom"/>
</dbReference>
<dbReference type="PANTHER" id="PTHR33481:SF1">
    <property type="entry name" value="ENDONUCLEASE_EXONUCLEASE_PHOSPHATASE DOMAIN-CONTAINING PROTEIN-RELATED"/>
    <property type="match status" value="1"/>
</dbReference>
<comment type="caution">
    <text evidence="2">The sequence shown here is derived from an EMBL/GenBank/DDBJ whole genome shotgun (WGS) entry which is preliminary data.</text>
</comment>
<dbReference type="PROSITE" id="PS50878">
    <property type="entry name" value="RT_POL"/>
    <property type="match status" value="1"/>
</dbReference>
<reference evidence="2 3" key="1">
    <citation type="submission" date="2020-10" db="EMBL/GenBank/DDBJ databases">
        <authorList>
            <person name="Sedaghatjoo S."/>
        </authorList>
    </citation>
    <scope>NUCLEOTIDE SEQUENCE [LARGE SCALE GENOMIC DNA]</scope>
    <source>
        <strain evidence="2 3">LLFL</strain>
    </source>
</reference>
<dbReference type="SUPFAM" id="SSF56672">
    <property type="entry name" value="DNA/RNA polymerases"/>
    <property type="match status" value="1"/>
</dbReference>
<evidence type="ECO:0000313" key="2">
    <source>
        <dbReference type="EMBL" id="CAD6961833.1"/>
    </source>
</evidence>
<dbReference type="PANTHER" id="PTHR33481">
    <property type="entry name" value="REVERSE TRANSCRIPTASE"/>
    <property type="match status" value="1"/>
</dbReference>
<dbReference type="InterPro" id="IPR043502">
    <property type="entry name" value="DNA/RNA_pol_sf"/>
</dbReference>
<keyword evidence="3" id="KW-1185">Reference proteome</keyword>
<dbReference type="AlphaFoldDB" id="A0A9N8M7S6"/>
<evidence type="ECO:0000259" key="1">
    <source>
        <dbReference type="PROSITE" id="PS50878"/>
    </source>
</evidence>
<feature type="non-terminal residue" evidence="2">
    <location>
        <position position="1"/>
    </location>
</feature>
<evidence type="ECO:0000313" key="3">
    <source>
        <dbReference type="Proteomes" id="UP000836404"/>
    </source>
</evidence>
<organism evidence="2 3">
    <name type="scientific">Tilletia laevis</name>
    <dbReference type="NCBI Taxonomy" id="157183"/>
    <lineage>
        <taxon>Eukaryota</taxon>
        <taxon>Fungi</taxon>
        <taxon>Dikarya</taxon>
        <taxon>Basidiomycota</taxon>
        <taxon>Ustilaginomycotina</taxon>
        <taxon>Exobasidiomycetes</taxon>
        <taxon>Tilletiales</taxon>
        <taxon>Tilletiaceae</taxon>
        <taxon>Tilletia</taxon>
    </lineage>
</organism>
<dbReference type="Proteomes" id="UP000836404">
    <property type="component" value="Unassembled WGS sequence"/>
</dbReference>
<sequence>MIPQFEGLITAAAVAADGTSPTATDQLDEATRAFSMALKASLENSTPRSSGKRGGYAWWNADCARAHAKYRAARQQQQRSPRSERYQERLGRCRAQFHKTVTKAKRSWARQKIDDLQGNDIFGAMRWSEGRRRYRSPPLVDEDRNVVVGTAEKAEVLRRVLLPAPVAANLPPIDLHIPHETTAADEALTEQEMERALFEQDPKKAPGPDDVGFLTLRRLWPSAKTSMVKLLSTALRLGWHPSVLEKIVAQRLTFYARKYGWVPPEQFGGMPGCSTDDAALTLIHDVEAGWAKLDQRTTSALAFDVKGAFDATHGERLVHLLYRLGCPLHLVRWVRSFLTARHAAIRLDGETSAMSQLNTGIPQGSPVSPILFIIFVSPLLRLFGPQSGDRTLRRLRVIGFIDDGLIYTSSLDIEQNCQTLAYGYRAATAWAEEVGLTFDPNKRELIHFPPPHVRRPSEPAPLLPVDLPDGEVAPVAPGSTVRWLGFHLDSKLSFKRHVELVCAKARKAAQCMRMLVNTVRGLRACDARRLFVACVLPIMTYGATVWWQGRRRAVESRRGAQEEQDEEVQTVACAIIAGGSGVHANGAIFGQDAGPATLDTTYATGPALRSEYRTSRLAATSLVDGP</sequence>
<feature type="domain" description="Reverse transcriptase" evidence="1">
    <location>
        <begin position="212"/>
        <end position="488"/>
    </location>
</feature>